<dbReference type="GO" id="GO:0051287">
    <property type="term" value="F:NAD binding"/>
    <property type="evidence" value="ECO:0007669"/>
    <property type="project" value="InterPro"/>
</dbReference>
<dbReference type="CDD" id="cd12158">
    <property type="entry name" value="ErythrP_dh"/>
    <property type="match status" value="1"/>
</dbReference>
<keyword evidence="3 5" id="KW-0520">NAD</keyword>
<comment type="caution">
    <text evidence="5">Lacks conserved residue(s) required for the propagation of feature annotation.</text>
</comment>
<comment type="similarity">
    <text evidence="5">Belongs to the D-isomer specific 2-hydroxyacid dehydrogenase family. PdxB subfamily.</text>
</comment>
<dbReference type="EMBL" id="CP035033">
    <property type="protein sequence ID" value="QAB14683.1"/>
    <property type="molecule type" value="Genomic_DNA"/>
</dbReference>
<dbReference type="UniPathway" id="UPA00244">
    <property type="reaction ID" value="UER00310"/>
</dbReference>
<dbReference type="GO" id="GO:0008615">
    <property type="term" value="P:pyridoxine biosynthetic process"/>
    <property type="evidence" value="ECO:0007669"/>
    <property type="project" value="UniProtKB-UniRule"/>
</dbReference>
<dbReference type="SUPFAM" id="SSF52283">
    <property type="entry name" value="Formate/glycerate dehydrogenase catalytic domain-like"/>
    <property type="match status" value="1"/>
</dbReference>
<evidence type="ECO:0000256" key="4">
    <source>
        <dbReference type="ARBA" id="ARBA00023096"/>
    </source>
</evidence>
<evidence type="ECO:0000313" key="8">
    <source>
        <dbReference type="EMBL" id="QAB14683.1"/>
    </source>
</evidence>
<dbReference type="KEGG" id="htr:EPV75_02860"/>
<feature type="domain" description="D-isomer specific 2-hydroxyacid dehydrogenase catalytic" evidence="6">
    <location>
        <begin position="8"/>
        <end position="277"/>
    </location>
</feature>
<dbReference type="GO" id="GO:0033711">
    <property type="term" value="F:4-phosphoerythronate dehydrogenase activity"/>
    <property type="evidence" value="ECO:0007669"/>
    <property type="project" value="UniProtKB-EC"/>
</dbReference>
<name>A0A451G5A3_9GAMM</name>
<dbReference type="InterPro" id="IPR006140">
    <property type="entry name" value="D-isomer_DH_NAD-bd"/>
</dbReference>
<dbReference type="AlphaFoldDB" id="A0A451G5A3"/>
<evidence type="ECO:0000256" key="5">
    <source>
        <dbReference type="HAMAP-Rule" id="MF_01825"/>
    </source>
</evidence>
<dbReference type="Pfam" id="PF00389">
    <property type="entry name" value="2-Hacid_dh"/>
    <property type="match status" value="1"/>
</dbReference>
<feature type="binding site" evidence="5">
    <location>
        <position position="49"/>
    </location>
    <ligand>
        <name>substrate</name>
    </ligand>
</feature>
<evidence type="ECO:0000313" key="9">
    <source>
        <dbReference type="Proteomes" id="UP000285478"/>
    </source>
</evidence>
<protein>
    <recommendedName>
        <fullName evidence="5">Erythronate-4-phosphate dehydrogenase</fullName>
        <ecNumber evidence="5">1.1.1.290</ecNumber>
    </recommendedName>
</protein>
<dbReference type="InterPro" id="IPR038251">
    <property type="entry name" value="PdxB_dimer_sf"/>
</dbReference>
<comment type="function">
    <text evidence="5">Catalyzes the oxidation of erythronate-4-phosphate to 3-hydroxy-2-oxo-4-phosphonooxybutanoate.</text>
</comment>
<dbReference type="PANTHER" id="PTHR43761">
    <property type="entry name" value="D-ISOMER SPECIFIC 2-HYDROXYACID DEHYDROGENASE FAMILY PROTEIN (AFU_ORTHOLOGUE AFUA_1G13630)"/>
    <property type="match status" value="1"/>
</dbReference>
<dbReference type="Proteomes" id="UP000285478">
    <property type="component" value="Chromosome"/>
</dbReference>
<evidence type="ECO:0000256" key="2">
    <source>
        <dbReference type="ARBA" id="ARBA00023002"/>
    </source>
</evidence>
<feature type="binding site" evidence="5">
    <location>
        <position position="178"/>
    </location>
    <ligand>
        <name>NAD(+)</name>
        <dbReference type="ChEBI" id="CHEBI:57540"/>
    </ligand>
</feature>
<reference evidence="8 9" key="1">
    <citation type="journal article" date="2018" name="Environ. Microbiol.">
        <title>Genomes of ubiquitous marine and hypersaline Hydrogenovibrio, Thiomicrorhabdus and Thiomicrospira spp. encode a diversity of mechanisms to sustain chemolithoautotrophy in heterogeneous environments.</title>
        <authorList>
            <person name="Scott K.M."/>
            <person name="Williams J."/>
            <person name="Porter C.M.B."/>
            <person name="Russel S."/>
            <person name="Harmer T.L."/>
            <person name="Paul J.H."/>
            <person name="Antonen K.M."/>
            <person name="Bridges M.K."/>
            <person name="Camper G.J."/>
            <person name="Campla C.K."/>
            <person name="Casella L.G."/>
            <person name="Chase E."/>
            <person name="Conrad J.W."/>
            <person name="Cruz M.C."/>
            <person name="Dunlap D.S."/>
            <person name="Duran L."/>
            <person name="Fahsbender E.M."/>
            <person name="Goldsmith D.B."/>
            <person name="Keeley R.F."/>
            <person name="Kondoff M.R."/>
            <person name="Kussy B.I."/>
            <person name="Lane M.K."/>
            <person name="Lawler S."/>
            <person name="Leigh B.A."/>
            <person name="Lewis C."/>
            <person name="Lostal L.M."/>
            <person name="Marking D."/>
            <person name="Mancera P.A."/>
            <person name="McClenthan E.C."/>
            <person name="McIntyre E.A."/>
            <person name="Mine J.A."/>
            <person name="Modi S."/>
            <person name="Moore B.D."/>
            <person name="Morgan W.A."/>
            <person name="Nelson K.M."/>
            <person name="Nguyen K.N."/>
            <person name="Ogburn N."/>
            <person name="Parrino D.G."/>
            <person name="Pedapudi A.D."/>
            <person name="Pelham R.P."/>
            <person name="Preece A.M."/>
            <person name="Rampersad E.A."/>
            <person name="Richardson J.C."/>
            <person name="Rodgers C.M."/>
            <person name="Schaffer B.L."/>
            <person name="Sheridan N.E."/>
            <person name="Solone M.R."/>
            <person name="Staley Z.R."/>
            <person name="Tabuchi M."/>
            <person name="Waide R.J."/>
            <person name="Wanjugi P.W."/>
            <person name="Young S."/>
            <person name="Clum A."/>
            <person name="Daum C."/>
            <person name="Huntemann M."/>
            <person name="Ivanova N."/>
            <person name="Kyrpides N."/>
            <person name="Mikhailova N."/>
            <person name="Palaniappan K."/>
            <person name="Pillay M."/>
            <person name="Reddy T.B.K."/>
            <person name="Shapiro N."/>
            <person name="Stamatis D."/>
            <person name="Varghese N."/>
            <person name="Woyke T."/>
            <person name="Boden R."/>
            <person name="Freyermuth S.K."/>
            <person name="Kerfeld C.A."/>
        </authorList>
    </citation>
    <scope>NUCLEOTIDE SEQUENCE [LARGE SCALE GENOMIC DNA]</scope>
    <source>
        <strain evidence="8 9">JR-2</strain>
    </source>
</reference>
<feature type="active site" evidence="5">
    <location>
        <position position="211"/>
    </location>
</feature>
<dbReference type="SUPFAM" id="SSF51735">
    <property type="entry name" value="NAD(P)-binding Rossmann-fold domains"/>
    <property type="match status" value="1"/>
</dbReference>
<feature type="binding site" evidence="5">
    <location>
        <position position="231"/>
    </location>
    <ligand>
        <name>NAD(+)</name>
        <dbReference type="ChEBI" id="CHEBI:57540"/>
    </ligand>
</feature>
<dbReference type="Pfam" id="PF02826">
    <property type="entry name" value="2-Hacid_dh_C"/>
    <property type="match status" value="1"/>
</dbReference>
<dbReference type="Gene3D" id="3.30.1370.170">
    <property type="match status" value="1"/>
</dbReference>
<keyword evidence="4 5" id="KW-0664">Pyridoxine biosynthesis</keyword>
<dbReference type="Gene3D" id="3.40.50.720">
    <property type="entry name" value="NAD(P)-binding Rossmann-like Domain"/>
    <property type="match status" value="2"/>
</dbReference>
<keyword evidence="1 5" id="KW-0963">Cytoplasm</keyword>
<feature type="active site" evidence="5">
    <location>
        <position position="236"/>
    </location>
</feature>
<comment type="subcellular location">
    <subcellularLocation>
        <location evidence="5">Cytoplasm</location>
    </subcellularLocation>
</comment>
<comment type="subunit">
    <text evidence="5">Homodimer.</text>
</comment>
<keyword evidence="2 5" id="KW-0560">Oxidoreductase</keyword>
<dbReference type="EC" id="1.1.1.290" evidence="5"/>
<evidence type="ECO:0000256" key="3">
    <source>
        <dbReference type="ARBA" id="ARBA00023027"/>
    </source>
</evidence>
<dbReference type="InterPro" id="IPR036291">
    <property type="entry name" value="NAD(P)-bd_dom_sf"/>
</dbReference>
<dbReference type="GO" id="GO:0005737">
    <property type="term" value="C:cytoplasm"/>
    <property type="evidence" value="ECO:0007669"/>
    <property type="project" value="UniProtKB-SubCell"/>
</dbReference>
<gene>
    <name evidence="5" type="primary">pdxB</name>
    <name evidence="8" type="ORF">EPV75_02860</name>
</gene>
<feature type="domain" description="D-isomer specific 2-hydroxyacid dehydrogenase NAD-binding" evidence="7">
    <location>
        <begin position="117"/>
        <end position="255"/>
    </location>
</feature>
<feature type="active site" description="Proton donor" evidence="5">
    <location>
        <position position="253"/>
    </location>
</feature>
<comment type="catalytic activity">
    <reaction evidence="5">
        <text>4-phospho-D-erythronate + NAD(+) = (R)-3-hydroxy-2-oxo-4-phosphooxybutanoate + NADH + H(+)</text>
        <dbReference type="Rhea" id="RHEA:18829"/>
        <dbReference type="ChEBI" id="CHEBI:15378"/>
        <dbReference type="ChEBI" id="CHEBI:57540"/>
        <dbReference type="ChEBI" id="CHEBI:57945"/>
        <dbReference type="ChEBI" id="CHEBI:58538"/>
        <dbReference type="ChEBI" id="CHEBI:58766"/>
        <dbReference type="EC" id="1.1.1.290"/>
    </reaction>
</comment>
<dbReference type="InterPro" id="IPR006139">
    <property type="entry name" value="D-isomer_2_OHA_DH_cat_dom"/>
</dbReference>
<feature type="binding site" evidence="5">
    <location>
        <position position="256"/>
    </location>
    <ligand>
        <name>NAD(+)</name>
        <dbReference type="ChEBI" id="CHEBI:57540"/>
    </ligand>
</feature>
<dbReference type="InterPro" id="IPR020921">
    <property type="entry name" value="Erythronate-4-P_DHase"/>
</dbReference>
<dbReference type="PANTHER" id="PTHR43761:SF1">
    <property type="entry name" value="D-ISOMER SPECIFIC 2-HYDROXYACID DEHYDROGENASE CATALYTIC DOMAIN-CONTAINING PROTEIN-RELATED"/>
    <property type="match status" value="1"/>
</dbReference>
<comment type="pathway">
    <text evidence="5">Cofactor biosynthesis; pyridoxine 5'-phosphate biosynthesis; pyridoxine 5'-phosphate from D-erythrose 4-phosphate: step 2/5.</text>
</comment>
<evidence type="ECO:0000256" key="1">
    <source>
        <dbReference type="ARBA" id="ARBA00022490"/>
    </source>
</evidence>
<feature type="binding site" evidence="5">
    <location>
        <position position="150"/>
    </location>
    <ligand>
        <name>NAD(+)</name>
        <dbReference type="ChEBI" id="CHEBI:57540"/>
    </ligand>
</feature>
<evidence type="ECO:0000259" key="7">
    <source>
        <dbReference type="Pfam" id="PF02826"/>
    </source>
</evidence>
<organism evidence="8 9">
    <name type="scientific">Hydrogenovibrio thermophilus</name>
    <dbReference type="NCBI Taxonomy" id="265883"/>
    <lineage>
        <taxon>Bacteria</taxon>
        <taxon>Pseudomonadati</taxon>
        <taxon>Pseudomonadota</taxon>
        <taxon>Gammaproteobacteria</taxon>
        <taxon>Thiotrichales</taxon>
        <taxon>Piscirickettsiaceae</taxon>
        <taxon>Hydrogenovibrio</taxon>
    </lineage>
</organism>
<proteinExistence type="inferred from homology"/>
<dbReference type="RefSeq" id="WP_128384397.1">
    <property type="nucleotide sequence ID" value="NZ_CP035033.1"/>
</dbReference>
<dbReference type="InterPro" id="IPR050418">
    <property type="entry name" value="D-iso_2-hydroxyacid_DH_PdxB"/>
</dbReference>
<dbReference type="HAMAP" id="MF_01825">
    <property type="entry name" value="PdxB"/>
    <property type="match status" value="1"/>
</dbReference>
<sequence length="375" mass="41779">MTHDKTLVIDDAVPYAQEIFSHLGQVITLPGKEITRDSLKKADALIVRSRTQVNQALLDTTPVKFVGSTVVGLDHIDQAYLKQRGITFYSAQGCNANSVAEYVITNIVNLAVSKDFKLADSRLAIIGVGHVGKRVADKAAALGMTLLLNDPPRVEQENLTGFVDLDTALSADIITVHTPLNYDGPHPTHHLLSADKLSRIQPHQIIINAARGGIIDEQAWAKTPTKANIIDCWENEPNIDETLYQTALIATPHIAGHALDAKIAGSQMVFSALCDYWETQPKIDWPHILPAPPALITPEVSGNLEIDLKALLAQCYRPEEDDLAIRTKNIIETHKKYEYYRRHYPVHREWYQHPVKKTGHQKFDKALYSLGFQLI</sequence>
<evidence type="ECO:0000259" key="6">
    <source>
        <dbReference type="Pfam" id="PF00389"/>
    </source>
</evidence>
<keyword evidence="9" id="KW-1185">Reference proteome</keyword>
<accession>A0A451G5A3</accession>